<keyword evidence="9" id="KW-0238">DNA-binding</keyword>
<evidence type="ECO:0000313" key="15">
    <source>
        <dbReference type="Proteomes" id="UP000887212"/>
    </source>
</evidence>
<dbReference type="GO" id="GO:0006355">
    <property type="term" value="P:regulation of DNA-templated transcription"/>
    <property type="evidence" value="ECO:0007669"/>
    <property type="project" value="InterPro"/>
</dbReference>
<dbReference type="InterPro" id="IPR025662">
    <property type="entry name" value="Sigma_54_int_dom_ATP-bd_1"/>
</dbReference>
<keyword evidence="7" id="KW-0902">Two-component regulatory system</keyword>
<dbReference type="Gene3D" id="3.40.50.300">
    <property type="entry name" value="P-loop containing nucleotide triphosphate hydrolases"/>
    <property type="match status" value="1"/>
</dbReference>
<keyword evidence="10" id="KW-0010">Activator</keyword>
<evidence type="ECO:0000256" key="8">
    <source>
        <dbReference type="ARBA" id="ARBA00023015"/>
    </source>
</evidence>
<dbReference type="Proteomes" id="UP000887228">
    <property type="component" value="Unassembled WGS sequence"/>
</dbReference>
<dbReference type="PANTHER" id="PTHR32071:SF95">
    <property type="entry name" value="DNA-BINDING TRANSCRIPTIONAL REGULATOR NTRC"/>
    <property type="match status" value="1"/>
</dbReference>
<dbReference type="InterPro" id="IPR058031">
    <property type="entry name" value="AAA_lid_NorR"/>
</dbReference>
<evidence type="ECO:0000256" key="10">
    <source>
        <dbReference type="ARBA" id="ARBA00023159"/>
    </source>
</evidence>
<evidence type="ECO:0000256" key="1">
    <source>
        <dbReference type="ARBA" id="ARBA00004496"/>
    </source>
</evidence>
<dbReference type="Pfam" id="PF25601">
    <property type="entry name" value="AAA_lid_14"/>
    <property type="match status" value="1"/>
</dbReference>
<dbReference type="GO" id="GO:0005737">
    <property type="term" value="C:cytoplasm"/>
    <property type="evidence" value="ECO:0007669"/>
    <property type="project" value="UniProtKB-SubCell"/>
</dbReference>
<dbReference type="EMBL" id="BPMT01000031">
    <property type="protein sequence ID" value="GIZ95133.1"/>
    <property type="molecule type" value="Genomic_DNA"/>
</dbReference>
<dbReference type="Gene3D" id="1.10.10.60">
    <property type="entry name" value="Homeodomain-like"/>
    <property type="match status" value="1"/>
</dbReference>
<name>A0AA37CCM9_AQUAC</name>
<evidence type="ECO:0000313" key="14">
    <source>
        <dbReference type="EMBL" id="GIZ95133.1"/>
    </source>
</evidence>
<dbReference type="InterPro" id="IPR025943">
    <property type="entry name" value="Sigma_54_int_dom_ATP-bd_2"/>
</dbReference>
<evidence type="ECO:0000256" key="11">
    <source>
        <dbReference type="ARBA" id="ARBA00023163"/>
    </source>
</evidence>
<dbReference type="InterPro" id="IPR002078">
    <property type="entry name" value="Sigma_54_int"/>
</dbReference>
<dbReference type="InterPro" id="IPR002197">
    <property type="entry name" value="HTH_Fis"/>
</dbReference>
<comment type="caution">
    <text evidence="13">The sequence shown here is derived from an EMBL/GenBank/DDBJ whole genome shotgun (WGS) entry which is preliminary data.</text>
</comment>
<feature type="domain" description="Sigma-54 factor interaction" evidence="12">
    <location>
        <begin position="206"/>
        <end position="435"/>
    </location>
</feature>
<dbReference type="PROSITE" id="PS00675">
    <property type="entry name" value="SIGMA54_INTERACT_1"/>
    <property type="match status" value="1"/>
</dbReference>
<dbReference type="SUPFAM" id="SSF52540">
    <property type="entry name" value="P-loop containing nucleoside triphosphate hydrolases"/>
    <property type="match status" value="1"/>
</dbReference>
<evidence type="ECO:0000256" key="2">
    <source>
        <dbReference type="ARBA" id="ARBA00022490"/>
    </source>
</evidence>
<keyword evidence="8" id="KW-0805">Transcription regulation</keyword>
<dbReference type="Pfam" id="PF00158">
    <property type="entry name" value="Sigma54_activat"/>
    <property type="match status" value="1"/>
</dbReference>
<dbReference type="PRINTS" id="PR01590">
    <property type="entry name" value="HTHFIS"/>
</dbReference>
<gene>
    <name evidence="13" type="ORF">KAM435_05420</name>
    <name evidence="14" type="ORF">KAM436_41010</name>
</gene>
<dbReference type="InterPro" id="IPR027417">
    <property type="entry name" value="P-loop_NTPase"/>
</dbReference>
<dbReference type="SUPFAM" id="SSF55781">
    <property type="entry name" value="GAF domain-like"/>
    <property type="match status" value="1"/>
</dbReference>
<evidence type="ECO:0000313" key="13">
    <source>
        <dbReference type="EMBL" id="GIZ87215.1"/>
    </source>
</evidence>
<keyword evidence="5" id="KW-0547">Nucleotide-binding</keyword>
<comment type="subcellular location">
    <subcellularLocation>
        <location evidence="1">Cytoplasm</location>
    </subcellularLocation>
</comment>
<dbReference type="PROSITE" id="PS00676">
    <property type="entry name" value="SIGMA54_INTERACT_2"/>
    <property type="match status" value="1"/>
</dbReference>
<dbReference type="SMART" id="SM00382">
    <property type="entry name" value="AAA"/>
    <property type="match status" value="1"/>
</dbReference>
<keyword evidence="6" id="KW-0067">ATP-binding</keyword>
<keyword evidence="2" id="KW-0963">Cytoplasm</keyword>
<dbReference type="Pfam" id="PF02954">
    <property type="entry name" value="HTH_8"/>
    <property type="match status" value="1"/>
</dbReference>
<dbReference type="InterPro" id="IPR003593">
    <property type="entry name" value="AAA+_ATPase"/>
</dbReference>
<dbReference type="SUPFAM" id="SSF46689">
    <property type="entry name" value="Homeodomain-like"/>
    <property type="match status" value="1"/>
</dbReference>
<dbReference type="PANTHER" id="PTHR32071">
    <property type="entry name" value="TRANSCRIPTIONAL REGULATORY PROTEIN"/>
    <property type="match status" value="1"/>
</dbReference>
<keyword evidence="11" id="KW-0804">Transcription</keyword>
<sequence length="513" mass="56868">MNLPERSLEKVPLLGHISQPLAYAEQLLQQFTQLARLASAAQLPMALAEAAAQLSGCRLAQLYLLDSTHTRLTLAAEWLDGQAAEHEASMPSDYDGEQLLQYCLCQNRRLSLANLDPSLHETSFLPAIDKPWRSLLCLPLQDEQARVNGLLLVASSSTRDLDVFAASLASLGAFALAQHQLLQRLRAPKTVAPEAPSPALRSDYGLIGSSPAMRGVYQLIGKVLHNPTSVLLTGETGTGKELVARAIHDCGFRRSQAFIVQNCASLPENLLESELFGYRKGAFTGADRDRKGLFDAADGGTLFLDEIGDMPLPLQAKLLRVLQEGEVRPLGSTQTHKVDVRIIAATHRDLRALVEEGRFREDLFYRLSHFPIELPPLRARAEDILQLARHFATEAACFLQRDDYRWSEAALDHLAGYAFPGNVRELKGLIARAVLLCEGGELLPEHFNLQPTSQVEDSGMNLRERLEQVERNLLLDCLRKNRGNQSQAARELGLPRRTLLYRMDRLNISPADV</sequence>
<dbReference type="FunFam" id="3.40.50.300:FF:000006">
    <property type="entry name" value="DNA-binding transcriptional regulator NtrC"/>
    <property type="match status" value="1"/>
</dbReference>
<evidence type="ECO:0000259" key="12">
    <source>
        <dbReference type="PROSITE" id="PS50045"/>
    </source>
</evidence>
<protein>
    <submittedName>
        <fullName evidence="13">Sigma-54-dependent Fis family transcriptional regulator</fullName>
    </submittedName>
</protein>
<dbReference type="InterPro" id="IPR029016">
    <property type="entry name" value="GAF-like_dom_sf"/>
</dbReference>
<dbReference type="Gene3D" id="1.10.8.60">
    <property type="match status" value="1"/>
</dbReference>
<dbReference type="Proteomes" id="UP000887212">
    <property type="component" value="Unassembled WGS sequence"/>
</dbReference>
<organism evidence="13 15">
    <name type="scientific">Aquipseudomonas alcaligenes</name>
    <name type="common">Pseudomonas alcaligenes</name>
    <dbReference type="NCBI Taxonomy" id="43263"/>
    <lineage>
        <taxon>Bacteria</taxon>
        <taxon>Pseudomonadati</taxon>
        <taxon>Pseudomonadota</taxon>
        <taxon>Gammaproteobacteria</taxon>
        <taxon>Pseudomonadales</taxon>
        <taxon>Pseudomonadaceae</taxon>
        <taxon>Aquipseudomonas</taxon>
    </lineage>
</organism>
<keyword evidence="4" id="KW-0597">Phosphoprotein</keyword>
<dbReference type="GO" id="GO:0043565">
    <property type="term" value="F:sequence-specific DNA binding"/>
    <property type="evidence" value="ECO:0007669"/>
    <property type="project" value="InterPro"/>
</dbReference>
<reference evidence="13 16" key="1">
    <citation type="submission" date="2021-07" db="EMBL/GenBank/DDBJ databases">
        <title>Whole genome sequencing of carbapenem-resistant Pseudomonas spp. isolated in Japan.</title>
        <authorList>
            <person name="Suzuki M."/>
            <person name="Maehana S."/>
            <person name="Kitasato H."/>
        </authorList>
    </citation>
    <scope>NUCLEOTIDE SEQUENCE</scope>
    <source>
        <strain evidence="13">KAM435</strain>
        <strain evidence="14 16">KAM436</strain>
    </source>
</reference>
<evidence type="ECO:0000313" key="16">
    <source>
        <dbReference type="Proteomes" id="UP000887228"/>
    </source>
</evidence>
<accession>A0AA37CCM9</accession>
<dbReference type="AlphaFoldDB" id="A0AA37CCM9"/>
<dbReference type="Gene3D" id="3.30.450.40">
    <property type="match status" value="1"/>
</dbReference>
<dbReference type="PROSITE" id="PS50045">
    <property type="entry name" value="SIGMA54_INTERACT_4"/>
    <property type="match status" value="1"/>
</dbReference>
<dbReference type="InterPro" id="IPR009057">
    <property type="entry name" value="Homeodomain-like_sf"/>
</dbReference>
<dbReference type="EMBL" id="BPMS01000002">
    <property type="protein sequence ID" value="GIZ87215.1"/>
    <property type="molecule type" value="Genomic_DNA"/>
</dbReference>
<dbReference type="GO" id="GO:0005524">
    <property type="term" value="F:ATP binding"/>
    <property type="evidence" value="ECO:0007669"/>
    <property type="project" value="UniProtKB-KW"/>
</dbReference>
<keyword evidence="3" id="KW-0678">Repressor</keyword>
<evidence type="ECO:0000256" key="6">
    <source>
        <dbReference type="ARBA" id="ARBA00022840"/>
    </source>
</evidence>
<evidence type="ECO:0000256" key="3">
    <source>
        <dbReference type="ARBA" id="ARBA00022491"/>
    </source>
</evidence>
<evidence type="ECO:0000256" key="5">
    <source>
        <dbReference type="ARBA" id="ARBA00022741"/>
    </source>
</evidence>
<evidence type="ECO:0000256" key="7">
    <source>
        <dbReference type="ARBA" id="ARBA00023012"/>
    </source>
</evidence>
<dbReference type="GO" id="GO:0000160">
    <property type="term" value="P:phosphorelay signal transduction system"/>
    <property type="evidence" value="ECO:0007669"/>
    <property type="project" value="UniProtKB-KW"/>
</dbReference>
<dbReference type="CDD" id="cd00009">
    <property type="entry name" value="AAA"/>
    <property type="match status" value="1"/>
</dbReference>
<proteinExistence type="predicted"/>
<evidence type="ECO:0000256" key="4">
    <source>
        <dbReference type="ARBA" id="ARBA00022553"/>
    </source>
</evidence>
<evidence type="ECO:0000256" key="9">
    <source>
        <dbReference type="ARBA" id="ARBA00023125"/>
    </source>
</evidence>